<dbReference type="SUPFAM" id="SSF53335">
    <property type="entry name" value="S-adenosyl-L-methionine-dependent methyltransferases"/>
    <property type="match status" value="1"/>
</dbReference>
<dbReference type="EMBL" id="FNAC01000025">
    <property type="protein sequence ID" value="SDD34748.1"/>
    <property type="molecule type" value="Genomic_DNA"/>
</dbReference>
<dbReference type="GO" id="GO:0032259">
    <property type="term" value="P:methylation"/>
    <property type="evidence" value="ECO:0007669"/>
    <property type="project" value="UniProtKB-KW"/>
</dbReference>
<dbReference type="Gene3D" id="3.40.50.150">
    <property type="entry name" value="Vaccinia Virus protein VP39"/>
    <property type="match status" value="1"/>
</dbReference>
<keyword evidence="1" id="KW-0489">Methyltransferase</keyword>
<organism evidence="1 2">
    <name type="scientific">Algoriphagus faecimaris</name>
    <dbReference type="NCBI Taxonomy" id="686796"/>
    <lineage>
        <taxon>Bacteria</taxon>
        <taxon>Pseudomonadati</taxon>
        <taxon>Bacteroidota</taxon>
        <taxon>Cytophagia</taxon>
        <taxon>Cytophagales</taxon>
        <taxon>Cyclobacteriaceae</taxon>
        <taxon>Algoriphagus</taxon>
    </lineage>
</organism>
<keyword evidence="1" id="KW-0808">Transferase</keyword>
<evidence type="ECO:0000313" key="2">
    <source>
        <dbReference type="Proteomes" id="UP000199060"/>
    </source>
</evidence>
<dbReference type="STRING" id="686796.SAMN04488104_102544"/>
<proteinExistence type="predicted"/>
<dbReference type="InterPro" id="IPR029063">
    <property type="entry name" value="SAM-dependent_MTases_sf"/>
</dbReference>
<evidence type="ECO:0000313" key="1">
    <source>
        <dbReference type="EMBL" id="SDD34748.1"/>
    </source>
</evidence>
<protein>
    <submittedName>
        <fullName evidence="1">Ubiquinone/menaquinone biosynthesis C-methylase UbiE</fullName>
    </submittedName>
</protein>
<reference evidence="2" key="1">
    <citation type="submission" date="2016-10" db="EMBL/GenBank/DDBJ databases">
        <authorList>
            <person name="Varghese N."/>
            <person name="Submissions S."/>
        </authorList>
    </citation>
    <scope>NUCLEOTIDE SEQUENCE [LARGE SCALE GENOMIC DNA]</scope>
    <source>
        <strain evidence="2">DSM 23095</strain>
    </source>
</reference>
<dbReference type="GO" id="GO:0008168">
    <property type="term" value="F:methyltransferase activity"/>
    <property type="evidence" value="ECO:0007669"/>
    <property type="project" value="UniProtKB-KW"/>
</dbReference>
<sequence length="209" mass="24436">MYLGDYYRTFSKVKDRYRLLAPFYTKISQLVFGDVIHQATTCYLSKIPKKSVIIIGGGDGNHFREIQNELEGEYWELSSSMLKRAQKNLSESQLTFHLGEFKSQEKVSCVIFPFVLDTVPDDEIEQLLMDVSHNLEKGGILLLSDFFRKAGFFHDFMTGLMIRIFRVLTAHKRKDLPDYSKFLSQHGFELTAEKQFKKGWIRSQLWEKN</sequence>
<gene>
    <name evidence="1" type="ORF">SAMN04488104_102544</name>
</gene>
<dbReference type="Proteomes" id="UP000199060">
    <property type="component" value="Unassembled WGS sequence"/>
</dbReference>
<keyword evidence="2" id="KW-1185">Reference proteome</keyword>
<accession>A0A1G6U097</accession>
<dbReference type="AlphaFoldDB" id="A0A1G6U097"/>
<keyword evidence="1" id="KW-0830">Ubiquinone</keyword>
<name>A0A1G6U097_9BACT</name>